<dbReference type="InParanoid" id="A0A263CXJ9"/>
<dbReference type="OrthoDB" id="3700158at2"/>
<dbReference type="AlphaFoldDB" id="A0A263CXJ9"/>
<feature type="region of interest" description="Disordered" evidence="1">
    <location>
        <begin position="121"/>
        <end position="157"/>
    </location>
</feature>
<evidence type="ECO:0000313" key="3">
    <source>
        <dbReference type="Proteomes" id="UP000242444"/>
    </source>
</evidence>
<gene>
    <name evidence="2" type="ORF">CFN78_23365</name>
</gene>
<accession>A0A263CXJ9</accession>
<keyword evidence="3" id="KW-1185">Reference proteome</keyword>
<evidence type="ECO:0000313" key="2">
    <source>
        <dbReference type="EMBL" id="OZM70880.1"/>
    </source>
</evidence>
<name>A0A263CXJ9_9PSEU</name>
<dbReference type="RefSeq" id="WP_094865064.1">
    <property type="nucleotide sequence ID" value="NZ_NKYE01000017.1"/>
</dbReference>
<reference evidence="2 3" key="1">
    <citation type="submission" date="2017-07" db="EMBL/GenBank/DDBJ databases">
        <title>Amycolatopsis antarcticus sp. nov., isolated from the surface of an Antarcticus brown macroalga.</title>
        <authorList>
            <person name="Wang J."/>
            <person name="Leiva S."/>
            <person name="Huang J."/>
            <person name="Huang Y."/>
        </authorList>
    </citation>
    <scope>NUCLEOTIDE SEQUENCE [LARGE SCALE GENOMIC DNA]</scope>
    <source>
        <strain evidence="2 3">AU-G6</strain>
    </source>
</reference>
<protein>
    <submittedName>
        <fullName evidence="2">Uncharacterized protein</fullName>
    </submittedName>
</protein>
<dbReference type="EMBL" id="NKYE01000017">
    <property type="protein sequence ID" value="OZM70880.1"/>
    <property type="molecule type" value="Genomic_DNA"/>
</dbReference>
<organism evidence="2 3">
    <name type="scientific">Amycolatopsis antarctica</name>
    <dbReference type="NCBI Taxonomy" id="1854586"/>
    <lineage>
        <taxon>Bacteria</taxon>
        <taxon>Bacillati</taxon>
        <taxon>Actinomycetota</taxon>
        <taxon>Actinomycetes</taxon>
        <taxon>Pseudonocardiales</taxon>
        <taxon>Pseudonocardiaceae</taxon>
        <taxon>Amycolatopsis</taxon>
    </lineage>
</organism>
<proteinExistence type="predicted"/>
<comment type="caution">
    <text evidence="2">The sequence shown here is derived from an EMBL/GenBank/DDBJ whole genome shotgun (WGS) entry which is preliminary data.</text>
</comment>
<sequence length="157" mass="17431">MTNPGNSPDSWKTPQIREAEAKLDGAMADLDRRIAKADQVRQSVPATKLSADEIRQIQEFARGKDAPRELRELQRRIDNDELSWSDIADGRHLDDPAVRAALSTSTPGMQRAYTLIQEGEHLDDIVESGTTDPSRPDDHYEGDGDGEGGSGFMRRGW</sequence>
<evidence type="ECO:0000256" key="1">
    <source>
        <dbReference type="SAM" id="MobiDB-lite"/>
    </source>
</evidence>
<dbReference type="Proteomes" id="UP000242444">
    <property type="component" value="Unassembled WGS sequence"/>
</dbReference>